<reference evidence="2 3" key="1">
    <citation type="submission" date="2020-02" db="EMBL/GenBank/DDBJ databases">
        <authorList>
            <person name="Ferguson B K."/>
        </authorList>
    </citation>
    <scope>NUCLEOTIDE SEQUENCE [LARGE SCALE GENOMIC DNA]</scope>
</reference>
<name>A0A6H5HTL8_9HYME</name>
<dbReference type="EMBL" id="CADCXV010000091">
    <property type="protein sequence ID" value="CAB0028179.1"/>
    <property type="molecule type" value="Genomic_DNA"/>
</dbReference>
<feature type="transmembrane region" description="Helical" evidence="1">
    <location>
        <begin position="54"/>
        <end position="76"/>
    </location>
</feature>
<keyword evidence="1" id="KW-1133">Transmembrane helix</keyword>
<keyword evidence="1" id="KW-0812">Transmembrane</keyword>
<protein>
    <submittedName>
        <fullName evidence="2">Uncharacterized protein</fullName>
    </submittedName>
</protein>
<gene>
    <name evidence="2" type="ORF">TBRA_LOCUS391</name>
</gene>
<accession>A0A6H5HTL8</accession>
<evidence type="ECO:0000313" key="3">
    <source>
        <dbReference type="Proteomes" id="UP000479190"/>
    </source>
</evidence>
<evidence type="ECO:0000256" key="1">
    <source>
        <dbReference type="SAM" id="Phobius"/>
    </source>
</evidence>
<sequence length="357" mass="41708">MKKAHLHTRARSQRQKFSTMQLVKNSFFRLEPRDSRGSAVRAGLCARVYLHRSFFLALLSIYAAIRGHHAPVYFMSRTKNRLVFRLELAYSSIRCLYPHALFLYVVKFYTYKLVHRRSTRAPRKREGLPCQGKYAHAQLLYWALRRQKTMIAKFLVLSAMCWAATWAAQELKVEKVYVPEVCDVKSKKGDPADDALHRHARQRQQVRFEPRDLDLHPNRSSMFSRTRSWYLLNNYISVLRRPQVVIAIEVYVPGDGGDGPSRIASHSFIYSRTSIKCIHRTTLSTYVNARRYKVCLYIRASSVCMCVYGERRRRSQASKSATRVQVYVPPNCCSRPQRRSAVISPHIHIHGIYMEYR</sequence>
<dbReference type="OrthoDB" id="1902587at2759"/>
<dbReference type="AlphaFoldDB" id="A0A6H5HTL8"/>
<dbReference type="Proteomes" id="UP000479190">
    <property type="component" value="Unassembled WGS sequence"/>
</dbReference>
<keyword evidence="1" id="KW-0472">Membrane</keyword>
<organism evidence="2 3">
    <name type="scientific">Trichogramma brassicae</name>
    <dbReference type="NCBI Taxonomy" id="86971"/>
    <lineage>
        <taxon>Eukaryota</taxon>
        <taxon>Metazoa</taxon>
        <taxon>Ecdysozoa</taxon>
        <taxon>Arthropoda</taxon>
        <taxon>Hexapoda</taxon>
        <taxon>Insecta</taxon>
        <taxon>Pterygota</taxon>
        <taxon>Neoptera</taxon>
        <taxon>Endopterygota</taxon>
        <taxon>Hymenoptera</taxon>
        <taxon>Apocrita</taxon>
        <taxon>Proctotrupomorpha</taxon>
        <taxon>Chalcidoidea</taxon>
        <taxon>Trichogrammatidae</taxon>
        <taxon>Trichogramma</taxon>
    </lineage>
</organism>
<keyword evidence="3" id="KW-1185">Reference proteome</keyword>
<evidence type="ECO:0000313" key="2">
    <source>
        <dbReference type="EMBL" id="CAB0028179.1"/>
    </source>
</evidence>
<proteinExistence type="predicted"/>